<dbReference type="KEGG" id="pchm:VFPPC_15756"/>
<dbReference type="AlphaFoldDB" id="A0A179FRT8"/>
<evidence type="ECO:0000313" key="2">
    <source>
        <dbReference type="Proteomes" id="UP000078397"/>
    </source>
</evidence>
<keyword evidence="2" id="KW-1185">Reference proteome</keyword>
<name>A0A179FRT8_METCM</name>
<protein>
    <submittedName>
        <fullName evidence="1">Uncharacterized protein</fullName>
    </submittedName>
</protein>
<evidence type="ECO:0000313" key="1">
    <source>
        <dbReference type="EMBL" id="OAQ67968.1"/>
    </source>
</evidence>
<dbReference type="RefSeq" id="XP_018144818.1">
    <property type="nucleotide sequence ID" value="XM_018293509.1"/>
</dbReference>
<accession>A0A179FRT8</accession>
<organism evidence="1 2">
    <name type="scientific">Pochonia chlamydosporia 170</name>
    <dbReference type="NCBI Taxonomy" id="1380566"/>
    <lineage>
        <taxon>Eukaryota</taxon>
        <taxon>Fungi</taxon>
        <taxon>Dikarya</taxon>
        <taxon>Ascomycota</taxon>
        <taxon>Pezizomycotina</taxon>
        <taxon>Sordariomycetes</taxon>
        <taxon>Hypocreomycetidae</taxon>
        <taxon>Hypocreales</taxon>
        <taxon>Clavicipitaceae</taxon>
        <taxon>Pochonia</taxon>
    </lineage>
</organism>
<dbReference type="Proteomes" id="UP000078397">
    <property type="component" value="Unassembled WGS sequence"/>
</dbReference>
<gene>
    <name evidence="1" type="ORF">VFPPC_15756</name>
</gene>
<proteinExistence type="predicted"/>
<reference evidence="1 2" key="1">
    <citation type="journal article" date="2016" name="PLoS Pathog.">
        <title>Biosynthesis of antibiotic leucinostatins in bio-control fungus Purpureocillium lilacinum and their inhibition on phytophthora revealed by genome mining.</title>
        <authorList>
            <person name="Wang G."/>
            <person name="Liu Z."/>
            <person name="Lin R."/>
            <person name="Li E."/>
            <person name="Mao Z."/>
            <person name="Ling J."/>
            <person name="Yang Y."/>
            <person name="Yin W.B."/>
            <person name="Xie B."/>
        </authorList>
    </citation>
    <scope>NUCLEOTIDE SEQUENCE [LARGE SCALE GENOMIC DNA]</scope>
    <source>
        <strain evidence="1">170</strain>
    </source>
</reference>
<dbReference type="GeneID" id="28857503"/>
<comment type="caution">
    <text evidence="1">The sequence shown here is derived from an EMBL/GenBank/DDBJ whole genome shotgun (WGS) entry which is preliminary data.</text>
</comment>
<sequence length="94" mass="10152">MSSHPQSAQVRSTVAAIISPHTFHLHRRWYGGTAPKVPGWLNKMSRHGGESDDFRNAVIVVGGESSRGGPALRCSPSCGGFDDFLFCCQSHQIA</sequence>
<dbReference type="EMBL" id="LSBJ02000003">
    <property type="protein sequence ID" value="OAQ67968.1"/>
    <property type="molecule type" value="Genomic_DNA"/>
</dbReference>